<evidence type="ECO:0000313" key="2">
    <source>
        <dbReference type="EMBL" id="JAU55934.1"/>
    </source>
</evidence>
<reference evidence="2" key="1">
    <citation type="submission" date="2016-07" db="EMBL/GenBank/DDBJ databases">
        <title>De novo transcriptome assembly of four accessions of the metal hyperaccumulator plant Noccaea caerulescens.</title>
        <authorList>
            <person name="Blande D."/>
            <person name="Halimaa P."/>
            <person name="Tervahauta A.I."/>
            <person name="Aarts M.G."/>
            <person name="Karenlampi S.O."/>
        </authorList>
    </citation>
    <scope>NUCLEOTIDE SEQUENCE</scope>
</reference>
<feature type="compositionally biased region" description="Basic and acidic residues" evidence="1">
    <location>
        <begin position="1"/>
        <end position="18"/>
    </location>
</feature>
<dbReference type="EMBL" id="GEVL01021407">
    <property type="protein sequence ID" value="JAU55934.1"/>
    <property type="molecule type" value="Transcribed_RNA"/>
</dbReference>
<sequence length="174" mass="18159">MRVMKRADAKDTESKDASELLGAGTGVAVFSPEDSSGAPAPAVGDKPGAVAGEDAGTERPQRADGGAATLQTEGREAALVRSRVTPREALFLKPSQIHSGPDLTTVLSPEQHVPSGFSTVLPLVTNDKQSAMFSINEEQSTAIALSPDINATAVKIMRIDASIVLDAIVIERRI</sequence>
<proteinExistence type="predicted"/>
<accession>A0A1J3GJQ9</accession>
<name>A0A1J3GJQ9_NOCCA</name>
<feature type="region of interest" description="Disordered" evidence="1">
    <location>
        <begin position="1"/>
        <end position="69"/>
    </location>
</feature>
<dbReference type="AlphaFoldDB" id="A0A1J3GJQ9"/>
<gene>
    <name evidence="2" type="ORF">LE_TR1437_c0_g1_i1_g.3787</name>
</gene>
<evidence type="ECO:0000256" key="1">
    <source>
        <dbReference type="SAM" id="MobiDB-lite"/>
    </source>
</evidence>
<protein>
    <submittedName>
        <fullName evidence="2">Uncharacterized protein</fullName>
    </submittedName>
</protein>
<organism evidence="2">
    <name type="scientific">Noccaea caerulescens</name>
    <name type="common">Alpine penny-cress</name>
    <name type="synonym">Thlaspi caerulescens</name>
    <dbReference type="NCBI Taxonomy" id="107243"/>
    <lineage>
        <taxon>Eukaryota</taxon>
        <taxon>Viridiplantae</taxon>
        <taxon>Streptophyta</taxon>
        <taxon>Embryophyta</taxon>
        <taxon>Tracheophyta</taxon>
        <taxon>Spermatophyta</taxon>
        <taxon>Magnoliopsida</taxon>
        <taxon>eudicotyledons</taxon>
        <taxon>Gunneridae</taxon>
        <taxon>Pentapetalae</taxon>
        <taxon>rosids</taxon>
        <taxon>malvids</taxon>
        <taxon>Brassicales</taxon>
        <taxon>Brassicaceae</taxon>
        <taxon>Coluteocarpeae</taxon>
        <taxon>Noccaea</taxon>
    </lineage>
</organism>